<accession>D7A4F4</accession>
<evidence type="ECO:0000313" key="4">
    <source>
        <dbReference type="EMBL" id="ADH89817.1"/>
    </source>
</evidence>
<gene>
    <name evidence="4" type="ordered locus">Snov_2522</name>
</gene>
<name>D7A4F4_ANCN5</name>
<evidence type="ECO:0000313" key="5">
    <source>
        <dbReference type="Proteomes" id="UP000006633"/>
    </source>
</evidence>
<dbReference type="OrthoDB" id="9782828at2"/>
<organism evidence="4 5">
    <name type="scientific">Ancylobacter novellus (strain ATCC 8093 / DSM 506 / JCM 20403 / CCM 1077 / IAM 12100 / NBRC 12443 / NCIMB 10456)</name>
    <name type="common">Starkeya novella</name>
    <dbReference type="NCBI Taxonomy" id="639283"/>
    <lineage>
        <taxon>Bacteria</taxon>
        <taxon>Pseudomonadati</taxon>
        <taxon>Pseudomonadota</taxon>
        <taxon>Alphaproteobacteria</taxon>
        <taxon>Hyphomicrobiales</taxon>
        <taxon>Xanthobacteraceae</taxon>
        <taxon>Ancylobacter</taxon>
    </lineage>
</organism>
<dbReference type="GO" id="GO:0008840">
    <property type="term" value="F:4-hydroxy-tetrahydrodipicolinate synthase activity"/>
    <property type="evidence" value="ECO:0007669"/>
    <property type="project" value="TreeGrafter"/>
</dbReference>
<dbReference type="PIRSF" id="PIRSF001365">
    <property type="entry name" value="DHDPS"/>
    <property type="match status" value="1"/>
</dbReference>
<evidence type="ECO:0000256" key="3">
    <source>
        <dbReference type="PIRNR" id="PIRNR001365"/>
    </source>
</evidence>
<dbReference type="eggNOG" id="COG0329">
    <property type="taxonomic scope" value="Bacteria"/>
</dbReference>
<dbReference type="RefSeq" id="WP_013167321.1">
    <property type="nucleotide sequence ID" value="NC_014217.1"/>
</dbReference>
<proteinExistence type="inferred from homology"/>
<dbReference type="HOGENOM" id="CLU_049343_7_1_5"/>
<dbReference type="Proteomes" id="UP000006633">
    <property type="component" value="Chromosome"/>
</dbReference>
<dbReference type="KEGG" id="sno:Snov_2522"/>
<dbReference type="STRING" id="639283.Snov_2522"/>
<dbReference type="PANTHER" id="PTHR12128:SF66">
    <property type="entry name" value="4-HYDROXY-2-OXOGLUTARATE ALDOLASE, MITOCHONDRIAL"/>
    <property type="match status" value="1"/>
</dbReference>
<dbReference type="InterPro" id="IPR002220">
    <property type="entry name" value="DapA-like"/>
</dbReference>
<comment type="similarity">
    <text evidence="1 3">Belongs to the DapA family.</text>
</comment>
<dbReference type="AlphaFoldDB" id="D7A4F4"/>
<dbReference type="Gene3D" id="3.20.20.70">
    <property type="entry name" value="Aldolase class I"/>
    <property type="match status" value="1"/>
</dbReference>
<reference evidence="4 5" key="1">
    <citation type="journal article" date="2012" name="Stand. Genomic Sci.">
        <title>Complete genome sequence of the facultatively chemolithoautotrophic and methylotrophic alpha Proteobacterium Starkeya novella type strain (ATCC 8093(T)).</title>
        <authorList>
            <person name="Kappler U."/>
            <person name="Davenport K."/>
            <person name="Beatson S."/>
            <person name="Lucas S."/>
            <person name="Lapidus A."/>
            <person name="Copeland A."/>
            <person name="Berry K.W."/>
            <person name="Glavina Del Rio T."/>
            <person name="Hammon N."/>
            <person name="Dalin E."/>
            <person name="Tice H."/>
            <person name="Pitluck S."/>
            <person name="Richardson P."/>
            <person name="Bruce D."/>
            <person name="Goodwin L.A."/>
            <person name="Han C."/>
            <person name="Tapia R."/>
            <person name="Detter J.C."/>
            <person name="Chang Y.J."/>
            <person name="Jeffries C.D."/>
            <person name="Land M."/>
            <person name="Hauser L."/>
            <person name="Kyrpides N.C."/>
            <person name="Goker M."/>
            <person name="Ivanova N."/>
            <person name="Klenk H.P."/>
            <person name="Woyke T."/>
        </authorList>
    </citation>
    <scope>NUCLEOTIDE SEQUENCE [LARGE SCALE GENOMIC DNA]</scope>
    <source>
        <strain evidence="5">ATCC 8093 / DSM 506 / JCM 20403 / CCM 1077 / IAM 12100 / NBRC 12443 / NCIMB 10456</strain>
    </source>
</reference>
<keyword evidence="5" id="KW-1185">Reference proteome</keyword>
<dbReference type="SUPFAM" id="SSF51569">
    <property type="entry name" value="Aldolase"/>
    <property type="match status" value="1"/>
</dbReference>
<dbReference type="EMBL" id="CP002026">
    <property type="protein sequence ID" value="ADH89817.1"/>
    <property type="molecule type" value="Genomic_DNA"/>
</dbReference>
<dbReference type="Pfam" id="PF00701">
    <property type="entry name" value="DHDPS"/>
    <property type="match status" value="1"/>
</dbReference>
<dbReference type="PANTHER" id="PTHR12128">
    <property type="entry name" value="DIHYDRODIPICOLINATE SYNTHASE"/>
    <property type="match status" value="1"/>
</dbReference>
<evidence type="ECO:0000256" key="2">
    <source>
        <dbReference type="ARBA" id="ARBA00023239"/>
    </source>
</evidence>
<dbReference type="InterPro" id="IPR013785">
    <property type="entry name" value="Aldolase_TIM"/>
</dbReference>
<dbReference type="PRINTS" id="PR00146">
    <property type="entry name" value="DHPICSNTHASE"/>
</dbReference>
<dbReference type="SMART" id="SM01130">
    <property type="entry name" value="DHDPS"/>
    <property type="match status" value="1"/>
</dbReference>
<evidence type="ECO:0000256" key="1">
    <source>
        <dbReference type="ARBA" id="ARBA00007592"/>
    </source>
</evidence>
<protein>
    <submittedName>
        <fullName evidence="4">Dihydrodipicolinate synthetase</fullName>
    </submittedName>
</protein>
<keyword evidence="2 3" id="KW-0456">Lyase</keyword>
<sequence length="300" mass="31794">MLSGVFVPLVMPFLGTVVDEDSFAYHVEMLLAANVGGLIAGGIAGEGPTLTLREKERLIRIAVEAAGRRAPVVAATGTNSTAATIEATRMARQAGASAALLVTPYYNKPGQEGMYRHFEAVARAVDLPLILHNVPQRTNVTLAPQTIDRLGQLPSIFALLDESDDFAHQRAVADACAERLWRIAPNAVGAFLPGLRPPRACFEPAANIAPRLCARLWELRLAGKGNEAAELVVALATLKCALDLEPEPVGIKYAASLMTPTFSPELRLPLTPPSAASASAIRVAIAALASVHDRALHHLV</sequence>